<name>A0A1E4TV06_PACTA</name>
<dbReference type="GO" id="GO:0019915">
    <property type="term" value="P:lipid storage"/>
    <property type="evidence" value="ECO:0007669"/>
    <property type="project" value="InterPro"/>
</dbReference>
<feature type="transmembrane region" description="Helical" evidence="8">
    <location>
        <begin position="128"/>
        <end position="148"/>
    </location>
</feature>
<accession>A0A1E4TV06</accession>
<dbReference type="GO" id="GO:0008654">
    <property type="term" value="P:phospholipid biosynthetic process"/>
    <property type="evidence" value="ECO:0007669"/>
    <property type="project" value="TreeGrafter"/>
</dbReference>
<evidence type="ECO:0000313" key="10">
    <source>
        <dbReference type="Proteomes" id="UP000094236"/>
    </source>
</evidence>
<keyword evidence="2 8" id="KW-0812">Transmembrane</keyword>
<dbReference type="STRING" id="669874.A0A1E4TV06"/>
<evidence type="ECO:0000313" key="9">
    <source>
        <dbReference type="EMBL" id="ODV95623.1"/>
    </source>
</evidence>
<dbReference type="AlphaFoldDB" id="A0A1E4TV06"/>
<keyword evidence="4" id="KW-0256">Endoplasmic reticulum</keyword>
<reference evidence="10" key="1">
    <citation type="submission" date="2016-05" db="EMBL/GenBank/DDBJ databases">
        <title>Comparative genomics of biotechnologically important yeasts.</title>
        <authorList>
            <consortium name="DOE Joint Genome Institute"/>
            <person name="Riley R."/>
            <person name="Haridas S."/>
            <person name="Wolfe K.H."/>
            <person name="Lopes M.R."/>
            <person name="Hittinger C.T."/>
            <person name="Goker M."/>
            <person name="Salamov A."/>
            <person name="Wisecaver J."/>
            <person name="Long T.M."/>
            <person name="Aerts A.L."/>
            <person name="Barry K."/>
            <person name="Choi C."/>
            <person name="Clum A."/>
            <person name="Coughlan A.Y."/>
            <person name="Deshpande S."/>
            <person name="Douglass A.P."/>
            <person name="Hanson S.J."/>
            <person name="Klenk H.-P."/>
            <person name="Labutti K."/>
            <person name="Lapidus A."/>
            <person name="Lindquist E."/>
            <person name="Lipzen A."/>
            <person name="Meier-Kolthoff J.P."/>
            <person name="Ohm R.A."/>
            <person name="Otillar R.P."/>
            <person name="Pangilinan J."/>
            <person name="Peng Y."/>
            <person name="Rokas A."/>
            <person name="Rosa C.A."/>
            <person name="Scheuner C."/>
            <person name="Sibirny A.A."/>
            <person name="Slot J.C."/>
            <person name="Stielow J.B."/>
            <person name="Sun H."/>
            <person name="Kurtzman C.P."/>
            <person name="Blackwell M."/>
            <person name="Grigoriev I.V."/>
            <person name="Jeffries T.W."/>
        </authorList>
    </citation>
    <scope>NUCLEOTIDE SEQUENCE [LARGE SCALE GENOMIC DNA]</scope>
    <source>
        <strain evidence="10">NRRL Y-2460</strain>
    </source>
</reference>
<evidence type="ECO:0000256" key="1">
    <source>
        <dbReference type="ARBA" id="ARBA00004477"/>
    </source>
</evidence>
<keyword evidence="5 8" id="KW-1133">Transmembrane helix</keyword>
<dbReference type="OrthoDB" id="5579088at2759"/>
<evidence type="ECO:0000256" key="5">
    <source>
        <dbReference type="ARBA" id="ARBA00022989"/>
    </source>
</evidence>
<gene>
    <name evidence="9" type="ORF">PACTADRAFT_3314</name>
</gene>
<dbReference type="GO" id="GO:0005789">
    <property type="term" value="C:endoplasmic reticulum membrane"/>
    <property type="evidence" value="ECO:0007669"/>
    <property type="project" value="UniProtKB-SubCell"/>
</dbReference>
<dbReference type="PANTHER" id="PTHR23129">
    <property type="entry name" value="ACYL-COENZYME A DIPHOSPHATASE FITM2"/>
    <property type="match status" value="1"/>
</dbReference>
<evidence type="ECO:0000256" key="3">
    <source>
        <dbReference type="ARBA" id="ARBA00022801"/>
    </source>
</evidence>
<feature type="transmembrane region" description="Helical" evidence="8">
    <location>
        <begin position="225"/>
        <end position="247"/>
    </location>
</feature>
<evidence type="ECO:0000256" key="8">
    <source>
        <dbReference type="SAM" id="Phobius"/>
    </source>
</evidence>
<protein>
    <submittedName>
        <fullName evidence="9">Uncharacterized protein</fullName>
    </submittedName>
</protein>
<organism evidence="9 10">
    <name type="scientific">Pachysolen tannophilus NRRL Y-2460</name>
    <dbReference type="NCBI Taxonomy" id="669874"/>
    <lineage>
        <taxon>Eukaryota</taxon>
        <taxon>Fungi</taxon>
        <taxon>Dikarya</taxon>
        <taxon>Ascomycota</taxon>
        <taxon>Saccharomycotina</taxon>
        <taxon>Pichiomycetes</taxon>
        <taxon>Pachysolenaceae</taxon>
        <taxon>Pachysolen</taxon>
    </lineage>
</organism>
<proteinExistence type="predicted"/>
<feature type="transmembrane region" description="Helical" evidence="8">
    <location>
        <begin position="71"/>
        <end position="93"/>
    </location>
</feature>
<dbReference type="GO" id="GO:0034389">
    <property type="term" value="P:lipid droplet organization"/>
    <property type="evidence" value="ECO:0007669"/>
    <property type="project" value="TreeGrafter"/>
</dbReference>
<evidence type="ECO:0000256" key="7">
    <source>
        <dbReference type="ARBA" id="ARBA00023136"/>
    </source>
</evidence>
<keyword evidence="10" id="KW-1185">Reference proteome</keyword>
<feature type="transmembrane region" description="Helical" evidence="8">
    <location>
        <begin position="31"/>
        <end position="51"/>
    </location>
</feature>
<dbReference type="Proteomes" id="UP000094236">
    <property type="component" value="Unassembled WGS sequence"/>
</dbReference>
<keyword evidence="6" id="KW-0443">Lipid metabolism</keyword>
<dbReference type="InterPro" id="IPR019388">
    <property type="entry name" value="FIT"/>
</dbReference>
<feature type="transmembrane region" description="Helical" evidence="8">
    <location>
        <begin position="253"/>
        <end position="278"/>
    </location>
</feature>
<dbReference type="Pfam" id="PF10261">
    <property type="entry name" value="FIT"/>
    <property type="match status" value="1"/>
</dbReference>
<dbReference type="PANTHER" id="PTHR23129:SF0">
    <property type="entry name" value="ACYL-COENZYME A DIPHOSPHATASE FITM2"/>
    <property type="match status" value="1"/>
</dbReference>
<sequence>MVDFSLALRVPQEVSEKIETAAASILKNKIILSYLPVTLVIGCTIKAIGFLNFIKEKNVLGITNPENLINVVFAGNAYYWCMFVFFLISILIIKLKHLVEFSLPVTLQDLNTENVNFQKIKPLLLRQLLKITLLLLALNACLYPNAIFDYVFKKTGAYCELGSSNPETVPDSKASCLSSGGSWVGGFDPSGHLFLTTNISLMVLFELKDLVYLKMANDDRIDQKYLLFSYNCTILISTVLLLIWWWLFSVTCIFFHTILEKIIGFLCGLITPLAVNFFF</sequence>
<evidence type="ECO:0000256" key="2">
    <source>
        <dbReference type="ARBA" id="ARBA00022692"/>
    </source>
</evidence>
<evidence type="ECO:0000256" key="6">
    <source>
        <dbReference type="ARBA" id="ARBA00023098"/>
    </source>
</evidence>
<dbReference type="GO" id="GO:0010945">
    <property type="term" value="F:coenzyme A diphosphatase activity"/>
    <property type="evidence" value="ECO:0007669"/>
    <property type="project" value="InterPro"/>
</dbReference>
<dbReference type="EMBL" id="KV454014">
    <property type="protein sequence ID" value="ODV95623.1"/>
    <property type="molecule type" value="Genomic_DNA"/>
</dbReference>
<keyword evidence="3" id="KW-0378">Hydrolase</keyword>
<evidence type="ECO:0000256" key="4">
    <source>
        <dbReference type="ARBA" id="ARBA00022824"/>
    </source>
</evidence>
<comment type="subcellular location">
    <subcellularLocation>
        <location evidence="1">Endoplasmic reticulum membrane</location>
        <topology evidence="1">Multi-pass membrane protein</topology>
    </subcellularLocation>
</comment>
<feature type="transmembrane region" description="Helical" evidence="8">
    <location>
        <begin position="193"/>
        <end position="213"/>
    </location>
</feature>
<keyword evidence="7 8" id="KW-0472">Membrane</keyword>